<comment type="similarity">
    <text evidence="2 14">Belongs to the ZP domain family. ZPC subfamily.</text>
</comment>
<organism evidence="16 17">
    <name type="scientific">Atractosteus spatula</name>
    <name type="common">Alligator gar</name>
    <name type="synonym">Lepisosteus spatula</name>
    <dbReference type="NCBI Taxonomy" id="7917"/>
    <lineage>
        <taxon>Eukaryota</taxon>
        <taxon>Metazoa</taxon>
        <taxon>Chordata</taxon>
        <taxon>Craniata</taxon>
        <taxon>Vertebrata</taxon>
        <taxon>Euteleostomi</taxon>
        <taxon>Actinopterygii</taxon>
        <taxon>Neopterygii</taxon>
        <taxon>Holostei</taxon>
        <taxon>Semionotiformes</taxon>
        <taxon>Lepisosteidae</taxon>
        <taxon>Atractosteus</taxon>
    </lineage>
</organism>
<feature type="transmembrane region" description="Helical" evidence="14">
    <location>
        <begin position="409"/>
        <end position="431"/>
    </location>
</feature>
<dbReference type="Gene3D" id="2.60.40.4100">
    <property type="entry name" value="Zona pellucida, ZP-C domain"/>
    <property type="match status" value="1"/>
</dbReference>
<evidence type="ECO:0000256" key="7">
    <source>
        <dbReference type="ARBA" id="ARBA00022685"/>
    </source>
</evidence>
<evidence type="ECO:0000313" key="16">
    <source>
        <dbReference type="EMBL" id="MBN3320383.1"/>
    </source>
</evidence>
<evidence type="ECO:0000256" key="9">
    <source>
        <dbReference type="ARBA" id="ARBA00022729"/>
    </source>
</evidence>
<dbReference type="InterPro" id="IPR001507">
    <property type="entry name" value="ZP_dom"/>
</dbReference>
<dbReference type="GO" id="GO:0032190">
    <property type="term" value="F:acrosin binding"/>
    <property type="evidence" value="ECO:0007669"/>
    <property type="project" value="TreeGrafter"/>
</dbReference>
<keyword evidence="4 14" id="KW-1003">Cell membrane</keyword>
<feature type="signal peptide" evidence="14">
    <location>
        <begin position="1"/>
        <end position="23"/>
    </location>
</feature>
<name>A0A8J7NXW3_ATRSP</name>
<dbReference type="InterPro" id="IPR048290">
    <property type="entry name" value="ZP_chr"/>
</dbReference>
<dbReference type="Proteomes" id="UP000736164">
    <property type="component" value="Unassembled WGS sequence"/>
</dbReference>
<dbReference type="Pfam" id="PF23344">
    <property type="entry name" value="ZP-N"/>
    <property type="match status" value="1"/>
</dbReference>
<keyword evidence="13" id="KW-0325">Glycoprotein</keyword>
<accession>A0A8J7NXW3</accession>
<dbReference type="FunFam" id="2.60.40.3210:FF:000001">
    <property type="entry name" value="Zona pellucida sperm-binding protein 3"/>
    <property type="match status" value="1"/>
</dbReference>
<dbReference type="PRINTS" id="PR00023">
    <property type="entry name" value="ZPELLUCIDA"/>
</dbReference>
<evidence type="ECO:0000256" key="10">
    <source>
        <dbReference type="ARBA" id="ARBA00022989"/>
    </source>
</evidence>
<dbReference type="GO" id="GO:0007339">
    <property type="term" value="P:binding of sperm to zona pellucida"/>
    <property type="evidence" value="ECO:0007669"/>
    <property type="project" value="UniProtKB-UniRule"/>
</dbReference>
<feature type="non-terminal residue" evidence="16">
    <location>
        <position position="446"/>
    </location>
</feature>
<evidence type="ECO:0000256" key="1">
    <source>
        <dbReference type="ARBA" id="ARBA00004498"/>
    </source>
</evidence>
<dbReference type="PROSITE" id="PS51034">
    <property type="entry name" value="ZP_2"/>
    <property type="match status" value="1"/>
</dbReference>
<keyword evidence="9 14" id="KW-0732">Signal</keyword>
<evidence type="ECO:0000256" key="6">
    <source>
        <dbReference type="ARBA" id="ARBA00022530"/>
    </source>
</evidence>
<dbReference type="Pfam" id="PF00100">
    <property type="entry name" value="Zona_pellucida"/>
    <property type="match status" value="1"/>
</dbReference>
<protein>
    <recommendedName>
        <fullName evidence="3 14">Zona pellucida sperm-binding protein 3</fullName>
    </recommendedName>
</protein>
<evidence type="ECO:0000256" key="11">
    <source>
        <dbReference type="ARBA" id="ARBA00023136"/>
    </source>
</evidence>
<proteinExistence type="inferred from homology"/>
<dbReference type="InterPro" id="IPR042235">
    <property type="entry name" value="ZP-C_dom"/>
</dbReference>
<evidence type="ECO:0000256" key="5">
    <source>
        <dbReference type="ARBA" id="ARBA00022525"/>
    </source>
</evidence>
<comment type="PTM">
    <text evidence="14">Proteolytically cleaved before the transmembrane segment to yield the secreted ectodomain incorporated in the zona pellucida.</text>
</comment>
<keyword evidence="12 14" id="KW-1015">Disulfide bond</keyword>
<dbReference type="GO" id="GO:0035804">
    <property type="term" value="F:structural constituent of egg coat"/>
    <property type="evidence" value="ECO:0007669"/>
    <property type="project" value="UniProtKB-UniRule"/>
</dbReference>
<evidence type="ECO:0000256" key="3">
    <source>
        <dbReference type="ARBA" id="ARBA00017980"/>
    </source>
</evidence>
<dbReference type="GO" id="GO:0035805">
    <property type="term" value="C:egg coat"/>
    <property type="evidence" value="ECO:0007669"/>
    <property type="project" value="UniProtKB-SubCell"/>
</dbReference>
<keyword evidence="6 14" id="KW-0272">Extracellular matrix</keyword>
<dbReference type="EMBL" id="JAAWVO010051410">
    <property type="protein sequence ID" value="MBN3320383.1"/>
    <property type="molecule type" value="Genomic_DNA"/>
</dbReference>
<sequence>MWVSGISLFSVLVFFCCGVFCDAATWRSAPGRRTGITHKGAVFYKTPWFPQQDTPLGRAVSVACGESQIVVQVRRDLFGTGQLINSSDVSLGDCAATRQDDAAQVLIFESELQACRSSLTSAPEELVYSFSLSYTPRAIANTPIVRTNGAVVGIECRYMRFYNVSSSALKPTWVPYTSTKSAEDVLDFSLVLMADDWSSPRTSNVFYLGDVLNIEASVSQADHQPLRLFVDSCVATLVPDQTSTPRYAFIENHGCLTDARTTGSSSQFMPRPQDSKLRMELDAFRFYQDARSSIYITCLLKVTAASQSVDSLNKACYTTGNVWRSVDGSDQVCSCCDSSCPTTKSRHWMRMKRDLGSKEAAEWEGDATVGPLFVLGEQAVDSPAEVTGQRSQLRAQEEGDATGVSAEPVILAALGAVVGLVCVAVLGTVLYRRLQSKSTELTVMEK</sequence>
<keyword evidence="17" id="KW-1185">Reference proteome</keyword>
<dbReference type="InterPro" id="IPR055355">
    <property type="entry name" value="ZP-C"/>
</dbReference>
<evidence type="ECO:0000313" key="17">
    <source>
        <dbReference type="Proteomes" id="UP000736164"/>
    </source>
</evidence>
<reference evidence="16" key="1">
    <citation type="journal article" date="2021" name="Cell">
        <title>Tracing the genetic footprints of vertebrate landing in non-teleost ray-finned fishes.</title>
        <authorList>
            <person name="Bi X."/>
            <person name="Wang K."/>
            <person name="Yang L."/>
            <person name="Pan H."/>
            <person name="Jiang H."/>
            <person name="Wei Q."/>
            <person name="Fang M."/>
            <person name="Yu H."/>
            <person name="Zhu C."/>
            <person name="Cai Y."/>
            <person name="He Y."/>
            <person name="Gan X."/>
            <person name="Zeng H."/>
            <person name="Yu D."/>
            <person name="Zhu Y."/>
            <person name="Jiang H."/>
            <person name="Qiu Q."/>
            <person name="Yang H."/>
            <person name="Zhang Y.E."/>
            <person name="Wang W."/>
            <person name="Zhu M."/>
            <person name="He S."/>
            <person name="Zhang G."/>
        </authorList>
    </citation>
    <scope>NUCLEOTIDE SEQUENCE</scope>
    <source>
        <strain evidence="16">Allg_001</strain>
    </source>
</reference>
<dbReference type="PANTHER" id="PTHR11576">
    <property type="entry name" value="ZONA PELLUCIDA SPERM-BINDING PROTEIN 3"/>
    <property type="match status" value="1"/>
</dbReference>
<keyword evidence="11 14" id="KW-0472">Membrane</keyword>
<dbReference type="PANTHER" id="PTHR11576:SF2">
    <property type="entry name" value="ZONA PELLUCIDA SPERM-BINDING PROTEIN 3"/>
    <property type="match status" value="1"/>
</dbReference>
<comment type="caution">
    <text evidence="16">The sequence shown here is derived from an EMBL/GenBank/DDBJ whole genome shotgun (WGS) entry which is preliminary data.</text>
</comment>
<feature type="non-terminal residue" evidence="16">
    <location>
        <position position="1"/>
    </location>
</feature>
<dbReference type="GO" id="GO:2000344">
    <property type="term" value="P:positive regulation of acrosome reaction"/>
    <property type="evidence" value="ECO:0007669"/>
    <property type="project" value="UniProtKB-UniRule"/>
</dbReference>
<evidence type="ECO:0000256" key="2">
    <source>
        <dbReference type="ARBA" id="ARBA00006735"/>
    </source>
</evidence>
<keyword evidence="7 14" id="KW-0165">Cleavage on pair of basic residues</keyword>
<dbReference type="AlphaFoldDB" id="A0A8J7NXW3"/>
<gene>
    <name evidence="16" type="primary">Zp3_9</name>
    <name evidence="16" type="ORF">GTO95_0018294</name>
</gene>
<dbReference type="GO" id="GO:0035803">
    <property type="term" value="P:egg coat formation"/>
    <property type="evidence" value="ECO:0007669"/>
    <property type="project" value="UniProtKB-UniRule"/>
</dbReference>
<evidence type="ECO:0000256" key="14">
    <source>
        <dbReference type="RuleBase" id="RU367066"/>
    </source>
</evidence>
<evidence type="ECO:0000256" key="4">
    <source>
        <dbReference type="ARBA" id="ARBA00022475"/>
    </source>
</evidence>
<evidence type="ECO:0000256" key="12">
    <source>
        <dbReference type="ARBA" id="ARBA00023157"/>
    </source>
</evidence>
<dbReference type="Gene3D" id="2.60.40.3210">
    <property type="entry name" value="Zona pellucida, ZP-N domain"/>
    <property type="match status" value="1"/>
</dbReference>
<evidence type="ECO:0000259" key="15">
    <source>
        <dbReference type="PROSITE" id="PS51034"/>
    </source>
</evidence>
<keyword evidence="8 14" id="KW-0812">Transmembrane</keyword>
<dbReference type="GO" id="GO:0005886">
    <property type="term" value="C:plasma membrane"/>
    <property type="evidence" value="ECO:0007669"/>
    <property type="project" value="UniProtKB-SubCell"/>
</dbReference>
<dbReference type="SMART" id="SM00241">
    <property type="entry name" value="ZP"/>
    <property type="match status" value="1"/>
</dbReference>
<feature type="domain" description="ZP" evidence="15">
    <location>
        <begin position="63"/>
        <end position="323"/>
    </location>
</feature>
<evidence type="ECO:0000256" key="8">
    <source>
        <dbReference type="ARBA" id="ARBA00022692"/>
    </source>
</evidence>
<keyword evidence="5 14" id="KW-0964">Secreted</keyword>
<feature type="chain" id="PRO_5035340597" description="Zona pellucida sperm-binding protein 3" evidence="14">
    <location>
        <begin position="24"/>
        <end position="446"/>
    </location>
</feature>
<keyword evidence="10 14" id="KW-1133">Transmembrane helix</keyword>
<dbReference type="InterPro" id="IPR055356">
    <property type="entry name" value="ZP-N"/>
</dbReference>
<comment type="function">
    <text evidence="14">Component of the zona pellucida, an extracellular matrix surrounding oocytes which mediates sperm binding, induction of the acrosome reaction and prevents post-fertilization polyspermy. The zona pellucida is composed of 3 to 4 glycoproteins, ZP1, ZP2, ZP3, and ZP4. ZP3 is essential for sperm binding and zona matrix formation.</text>
</comment>
<comment type="subcellular location">
    <subcellularLocation>
        <location evidence="1">Secreted</location>
        <location evidence="1">Extracellular space</location>
        <location evidence="1">Extracellular matrix</location>
    </subcellularLocation>
    <subcellularLocation>
        <location evidence="14">Zona pellucida</location>
    </subcellularLocation>
    <subcellularLocation>
        <location evidence="14">Cell membrane</location>
        <topology evidence="14">Single-pass type I membrane protein</topology>
    </subcellularLocation>
</comment>
<dbReference type="FunFam" id="2.60.40.4100:FF:000002">
    <property type="entry name" value="Zona pellucida sperm-binding protein 3"/>
    <property type="match status" value="1"/>
</dbReference>
<comment type="domain">
    <text evidence="14">The ZP domain is involved in the polymerization of the ZP proteins to form the zona pellucida.</text>
</comment>
<evidence type="ECO:0000256" key="13">
    <source>
        <dbReference type="ARBA" id="ARBA00023180"/>
    </source>
</evidence>